<protein>
    <recommendedName>
        <fullName evidence="3">Transmembrane protein</fullName>
    </recommendedName>
</protein>
<keyword evidence="1" id="KW-1133">Transmembrane helix</keyword>
<reference evidence="2" key="1">
    <citation type="journal article" date="2019" name="MBio">
        <title>Virus Genomes from Deep Sea Sediments Expand the Ocean Megavirome and Support Independent Origins of Viral Gigantism.</title>
        <authorList>
            <person name="Backstrom D."/>
            <person name="Yutin N."/>
            <person name="Jorgensen S.L."/>
            <person name="Dharamshi J."/>
            <person name="Homa F."/>
            <person name="Zaremba-Niedwiedzka K."/>
            <person name="Spang A."/>
            <person name="Wolf Y.I."/>
            <person name="Koonin E.V."/>
            <person name="Ettema T.J."/>
        </authorList>
    </citation>
    <scope>NUCLEOTIDE SEQUENCE</scope>
</reference>
<keyword evidence="1" id="KW-0472">Membrane</keyword>
<evidence type="ECO:0008006" key="3">
    <source>
        <dbReference type="Google" id="ProtNLM"/>
    </source>
</evidence>
<accession>A0A481YPK4</accession>
<gene>
    <name evidence="2" type="ORF">LCDPAC01_02030</name>
</gene>
<evidence type="ECO:0000256" key="1">
    <source>
        <dbReference type="SAM" id="Phobius"/>
    </source>
</evidence>
<name>A0A481YPK4_9VIRU</name>
<feature type="transmembrane region" description="Helical" evidence="1">
    <location>
        <begin position="44"/>
        <end position="61"/>
    </location>
</feature>
<sequence>MFKGCIISKLEKKLAVHGKSKGSVGFELLEDIGFMINRKIRTKFMIIVFCMALILTCWKLYSLTS</sequence>
<dbReference type="EMBL" id="MK500289">
    <property type="protein sequence ID" value="QBK84722.1"/>
    <property type="molecule type" value="Genomic_DNA"/>
</dbReference>
<proteinExistence type="predicted"/>
<organism evidence="2">
    <name type="scientific">Pithovirus LCDPAC01</name>
    <dbReference type="NCBI Taxonomy" id="2506600"/>
    <lineage>
        <taxon>Viruses</taxon>
        <taxon>Pithoviruses</taxon>
    </lineage>
</organism>
<keyword evidence="1" id="KW-0812">Transmembrane</keyword>
<evidence type="ECO:0000313" key="2">
    <source>
        <dbReference type="EMBL" id="QBK84722.1"/>
    </source>
</evidence>